<feature type="transmembrane region" description="Helical" evidence="10">
    <location>
        <begin position="653"/>
        <end position="671"/>
    </location>
</feature>
<reference evidence="17" key="1">
    <citation type="journal article" date="2019" name="Int. J. Syst. Evol. Microbiol.">
        <title>The Global Catalogue of Microorganisms (GCM) 10K type strain sequencing project: providing services to taxonomists for standard genome sequencing and annotation.</title>
        <authorList>
            <consortium name="The Broad Institute Genomics Platform"/>
            <consortium name="The Broad Institute Genome Sequencing Center for Infectious Disease"/>
            <person name="Wu L."/>
            <person name="Ma J."/>
        </authorList>
    </citation>
    <scope>NUCLEOTIDE SEQUENCE [LARGE SCALE GENOMIC DNA]</scope>
    <source>
        <strain evidence="17">JCM 16546</strain>
    </source>
</reference>
<dbReference type="Pfam" id="PF13244">
    <property type="entry name" value="MbhD"/>
    <property type="match status" value="1"/>
</dbReference>
<dbReference type="InterPro" id="IPR025383">
    <property type="entry name" value="MrpA_C/MbhD"/>
</dbReference>
<evidence type="ECO:0000256" key="3">
    <source>
        <dbReference type="ARBA" id="ARBA00022449"/>
    </source>
</evidence>
<feature type="transmembrane region" description="Helical" evidence="10">
    <location>
        <begin position="319"/>
        <end position="342"/>
    </location>
</feature>
<feature type="domain" description="MrpA C-terminal/MbhD" evidence="14">
    <location>
        <begin position="612"/>
        <end position="675"/>
    </location>
</feature>
<evidence type="ECO:0000256" key="1">
    <source>
        <dbReference type="ARBA" id="ARBA00004651"/>
    </source>
</evidence>
<feature type="domain" description="NADH:quinone oxidoreductase/Mrp antiporter transmembrane" evidence="11">
    <location>
        <begin position="126"/>
        <end position="398"/>
    </location>
</feature>
<evidence type="ECO:0000256" key="6">
    <source>
        <dbReference type="ARBA" id="ARBA00022989"/>
    </source>
</evidence>
<feature type="domain" description="Na+/H+ antiporter MnhB subunit-related protein" evidence="13">
    <location>
        <begin position="831"/>
        <end position="954"/>
    </location>
</feature>
<feature type="transmembrane region" description="Helical" evidence="10">
    <location>
        <begin position="238"/>
        <end position="257"/>
    </location>
</feature>
<feature type="transmembrane region" description="Helical" evidence="10">
    <location>
        <begin position="505"/>
        <end position="526"/>
    </location>
</feature>
<feature type="transmembrane region" description="Helical" evidence="10">
    <location>
        <begin position="204"/>
        <end position="226"/>
    </location>
</feature>
<evidence type="ECO:0000259" key="14">
    <source>
        <dbReference type="Pfam" id="PF13244"/>
    </source>
</evidence>
<organism evidence="16 17">
    <name type="scientific">Microbacterium marinilacus</name>
    <dbReference type="NCBI Taxonomy" id="415209"/>
    <lineage>
        <taxon>Bacteria</taxon>
        <taxon>Bacillati</taxon>
        <taxon>Actinomycetota</taxon>
        <taxon>Actinomycetes</taxon>
        <taxon>Micrococcales</taxon>
        <taxon>Microbacteriaceae</taxon>
        <taxon>Microbacterium</taxon>
    </lineage>
</organism>
<dbReference type="Pfam" id="PF00361">
    <property type="entry name" value="Proton_antipo_M"/>
    <property type="match status" value="1"/>
</dbReference>
<name>A0ABP7BVS9_9MICO</name>
<feature type="domain" description="NADH-Ubiquinone oxidoreductase (complex I) chain 5 N-terminal" evidence="12">
    <location>
        <begin position="63"/>
        <end position="108"/>
    </location>
</feature>
<keyword evidence="2" id="KW-0813">Transport</keyword>
<feature type="transmembrane region" description="Helical" evidence="10">
    <location>
        <begin position="128"/>
        <end position="146"/>
    </location>
</feature>
<keyword evidence="7" id="KW-0406">Ion transport</keyword>
<feature type="transmembrane region" description="Helical" evidence="10">
    <location>
        <begin position="363"/>
        <end position="383"/>
    </location>
</feature>
<comment type="subcellular location">
    <subcellularLocation>
        <location evidence="1">Cell membrane</location>
        <topology evidence="1">Multi-pass membrane protein</topology>
    </subcellularLocation>
    <subcellularLocation>
        <location evidence="9">Membrane</location>
        <topology evidence="9">Multi-pass membrane protein</topology>
    </subcellularLocation>
</comment>
<evidence type="ECO:0000256" key="9">
    <source>
        <dbReference type="RuleBase" id="RU000320"/>
    </source>
</evidence>
<comment type="caution">
    <text evidence="16">The sequence shown here is derived from an EMBL/GenBank/DDBJ whole genome shotgun (WGS) entry which is preliminary data.</text>
</comment>
<dbReference type="Pfam" id="PF04039">
    <property type="entry name" value="MnhB"/>
    <property type="match status" value="1"/>
</dbReference>
<evidence type="ECO:0000259" key="11">
    <source>
        <dbReference type="Pfam" id="PF00361"/>
    </source>
</evidence>
<dbReference type="RefSeq" id="WP_221857149.1">
    <property type="nucleotide sequence ID" value="NZ_BAAAYV010000025.1"/>
</dbReference>
<proteinExistence type="predicted"/>
<keyword evidence="3" id="KW-0050">Antiport</keyword>
<dbReference type="PRINTS" id="PR01434">
    <property type="entry name" value="NADHDHGNASE5"/>
</dbReference>
<feature type="transmembrane region" description="Helical" evidence="10">
    <location>
        <begin position="158"/>
        <end position="184"/>
    </location>
</feature>
<feature type="transmembrane region" description="Helical" evidence="10">
    <location>
        <begin position="452"/>
        <end position="472"/>
    </location>
</feature>
<feature type="transmembrane region" description="Helical" evidence="10">
    <location>
        <begin position="858"/>
        <end position="878"/>
    </location>
</feature>
<dbReference type="PANTHER" id="PTHR43373">
    <property type="entry name" value="NA(+)/H(+) ANTIPORTER SUBUNIT"/>
    <property type="match status" value="1"/>
</dbReference>
<dbReference type="InterPro" id="IPR050616">
    <property type="entry name" value="CPA3_Na-H_Antiporter_A"/>
</dbReference>
<feature type="transmembrane region" description="Helical" evidence="10">
    <location>
        <begin position="830"/>
        <end position="852"/>
    </location>
</feature>
<evidence type="ECO:0000256" key="7">
    <source>
        <dbReference type="ARBA" id="ARBA00023065"/>
    </source>
</evidence>
<dbReference type="Pfam" id="PF20501">
    <property type="entry name" value="MbhE"/>
    <property type="match status" value="1"/>
</dbReference>
<evidence type="ECO:0000256" key="10">
    <source>
        <dbReference type="SAM" id="Phobius"/>
    </source>
</evidence>
<keyword evidence="17" id="KW-1185">Reference proteome</keyword>
<accession>A0ABP7BVS9</accession>
<dbReference type="InterPro" id="IPR007182">
    <property type="entry name" value="MnhB"/>
</dbReference>
<feature type="transmembrane region" description="Helical" evidence="10">
    <location>
        <begin position="751"/>
        <end position="768"/>
    </location>
</feature>
<dbReference type="Pfam" id="PF00662">
    <property type="entry name" value="Proton_antipo_N"/>
    <property type="match status" value="1"/>
</dbReference>
<feature type="transmembrane region" description="Helical" evidence="10">
    <location>
        <begin position="691"/>
        <end position="711"/>
    </location>
</feature>
<feature type="transmembrane region" description="Helical" evidence="10">
    <location>
        <begin position="403"/>
        <end position="431"/>
    </location>
</feature>
<evidence type="ECO:0000259" key="15">
    <source>
        <dbReference type="Pfam" id="PF20501"/>
    </source>
</evidence>
<dbReference type="EMBL" id="BAAAYV010000025">
    <property type="protein sequence ID" value="GAA3669824.1"/>
    <property type="molecule type" value="Genomic_DNA"/>
</dbReference>
<feature type="transmembrane region" description="Helical" evidence="10">
    <location>
        <begin position="933"/>
        <end position="957"/>
    </location>
</feature>
<evidence type="ECO:0000256" key="8">
    <source>
        <dbReference type="ARBA" id="ARBA00023136"/>
    </source>
</evidence>
<dbReference type="InterPro" id="IPR001516">
    <property type="entry name" value="Proton_antipo_N"/>
</dbReference>
<dbReference type="NCBIfam" id="NF009284">
    <property type="entry name" value="PRK12644.1"/>
    <property type="match status" value="1"/>
</dbReference>
<dbReference type="Proteomes" id="UP001410795">
    <property type="component" value="Unassembled WGS sequence"/>
</dbReference>
<sequence>MLPLLLSFAIGSVLLMLLAKPLGARVFYVAAVFPLAALVHAAFLGGRVLEGDTPFAAYEWIRPLGIEISMRMDTLSWVMALVVSGVGALVMIYCRWYFRGKTDGLGRFSSVLLAFAGAMYGLVLTDDIVMLVMFWEITSILSYLLIGHYHLRAASRRAALQALLVTTLGGLVMLVGVVMLVAVTGTTSLSEILELAPTGALVDVALVLLLVGALSKSAIFPFHFWLPGAMAAPTPVSAYLHAAAMVKAGIYLLARFAPVFGDADPWRPVIVTLGVFTMLLGGVQALRESDLKRILAFGTVSQLGFISVVIGYGTRDAALAGLALLLGHALFKSTLFLVVGVIDRQLSTRDIDELSGVGRQAPVMAVISFVAVASMAGVPPTLGFVAKEGALVALIDAAGQGEVWALVALIGVTAGSMLTVAYGARFLWGAFWTKRDAHGAVRGRTEWPDPPIGFLGVPLVLATLGLAGGLVAPMLDTLLTPYAETAAAIEPVAEHVSHLALWHGLGLPVLLSAVTLVGGAVILWLTRATGFDMTGRVMRFSAADAYYALTRGIDRAAVAVTTLTQRGSLPIYVATIFIVLVVGEGVVLFASPEWRVELDLWQHPAQLAVAPIMIAGGVIAVRSRKRYTGVVLAAITGLGMVTLFAVMGAPDLALTQVLVESVTLIAFALVLRRLPSRMGAHNGTSAPILRALLGAAVGITMAALVVIATSARIHEPVSTSWEQLAYEIGHGRNVVNVALVDLRGWDTMGELSVLILAATGVASLVFVTDRSDTLQRLTHGLPGAVRPPRAKRIAARRRARDEAASGAEASSSPRAWLVGGQKMSAESRSIILEVIVRILFHTIIVVSIYLLFAGHNLPGGGFAGGLVAGMALVMRYIAGGRYELGVAAPTDAGWLLGSGMILAVGTTVAPLLFGENPLTRAVWEADLPVVGHIEFVSSTFFDVGVYLVVIGLVLDVLRSLGAEVDRQMKGIDTPWRASAPAEAGSER</sequence>
<protein>
    <submittedName>
        <fullName evidence="16">Na+/H+ antiporter subunit A</fullName>
    </submittedName>
</protein>
<evidence type="ECO:0000256" key="2">
    <source>
        <dbReference type="ARBA" id="ARBA00022448"/>
    </source>
</evidence>
<evidence type="ECO:0000313" key="16">
    <source>
        <dbReference type="EMBL" id="GAA3669824.1"/>
    </source>
</evidence>
<feature type="transmembrane region" description="Helical" evidence="10">
    <location>
        <begin position="77"/>
        <end position="98"/>
    </location>
</feature>
<feature type="transmembrane region" description="Helical" evidence="10">
    <location>
        <begin position="628"/>
        <end position="647"/>
    </location>
</feature>
<feature type="transmembrane region" description="Helical" evidence="10">
    <location>
        <begin position="890"/>
        <end position="913"/>
    </location>
</feature>
<keyword evidence="5 9" id="KW-0812">Transmembrane</keyword>
<evidence type="ECO:0000313" key="17">
    <source>
        <dbReference type="Proteomes" id="UP001410795"/>
    </source>
</evidence>
<feature type="transmembrane region" description="Helical" evidence="10">
    <location>
        <begin position="105"/>
        <end position="122"/>
    </location>
</feature>
<dbReference type="InterPro" id="IPR001750">
    <property type="entry name" value="ND/Mrp_TM"/>
</dbReference>
<evidence type="ECO:0000256" key="4">
    <source>
        <dbReference type="ARBA" id="ARBA00022475"/>
    </source>
</evidence>
<evidence type="ECO:0000259" key="12">
    <source>
        <dbReference type="Pfam" id="PF00662"/>
    </source>
</evidence>
<feature type="transmembrane region" description="Helical" evidence="10">
    <location>
        <begin position="269"/>
        <end position="287"/>
    </location>
</feature>
<keyword evidence="4" id="KW-1003">Cell membrane</keyword>
<dbReference type="InterPro" id="IPR046806">
    <property type="entry name" value="MrpA_C/MbhE"/>
</dbReference>
<feature type="transmembrane region" description="Helical" evidence="10">
    <location>
        <begin position="571"/>
        <end position="591"/>
    </location>
</feature>
<feature type="transmembrane region" description="Helical" evidence="10">
    <location>
        <begin position="294"/>
        <end position="313"/>
    </location>
</feature>
<keyword evidence="6 10" id="KW-1133">Transmembrane helix</keyword>
<feature type="domain" description="MrpA C-terminal/MbhE" evidence="15">
    <location>
        <begin position="693"/>
        <end position="764"/>
    </location>
</feature>
<evidence type="ECO:0000256" key="5">
    <source>
        <dbReference type="ARBA" id="ARBA00022692"/>
    </source>
</evidence>
<keyword evidence="8 10" id="KW-0472">Membrane</keyword>
<feature type="transmembrane region" description="Helical" evidence="10">
    <location>
        <begin position="603"/>
        <end position="621"/>
    </location>
</feature>
<gene>
    <name evidence="16" type="ORF">GCM10022202_34920</name>
</gene>
<evidence type="ECO:0000259" key="13">
    <source>
        <dbReference type="Pfam" id="PF04039"/>
    </source>
</evidence>
<dbReference type="PANTHER" id="PTHR43373:SF1">
    <property type="entry name" value="NA(+)_H(+) ANTIPORTER SUBUNIT A"/>
    <property type="match status" value="1"/>
</dbReference>